<dbReference type="EMBL" id="BMNL01000001">
    <property type="protein sequence ID" value="GGP19227.1"/>
    <property type="molecule type" value="Genomic_DNA"/>
</dbReference>
<dbReference type="Pfam" id="PF13238">
    <property type="entry name" value="AAA_18"/>
    <property type="match status" value="1"/>
</dbReference>
<comment type="caution">
    <text evidence="1">The sequence shown here is derived from an EMBL/GenBank/DDBJ whole genome shotgun (WGS) entry which is preliminary data.</text>
</comment>
<reference evidence="1" key="1">
    <citation type="journal article" date="2014" name="Int. J. Syst. Evol. Microbiol.">
        <title>Complete genome sequence of Corynebacterium casei LMG S-19264T (=DSM 44701T), isolated from a smear-ripened cheese.</title>
        <authorList>
            <consortium name="US DOE Joint Genome Institute (JGI-PGF)"/>
            <person name="Walter F."/>
            <person name="Albersmeier A."/>
            <person name="Kalinowski J."/>
            <person name="Ruckert C."/>
        </authorList>
    </citation>
    <scope>NUCLEOTIDE SEQUENCE</scope>
    <source>
        <strain evidence="1">JCM 10088</strain>
    </source>
</reference>
<evidence type="ECO:0000313" key="2">
    <source>
        <dbReference type="Proteomes" id="UP000610960"/>
    </source>
</evidence>
<sequence>MIIGVAGLPGAGKTTVSRLLGEAGFRVYSMGDIVRRRAAELGMSTDEASVYLRITRGARAVVVDLINEMEEGNAVVEGLRSVDELDALRERFNSVFLIYVASSMGVRFSRLKNRGRPDDPRSPSDLIARDYRELKFGLAELISRADRIILNDDGLESLRESVRNIIQAIV</sequence>
<dbReference type="AlphaFoldDB" id="A0A830GSL0"/>
<dbReference type="Gene3D" id="3.40.50.300">
    <property type="entry name" value="P-loop containing nucleotide triphosphate hydrolases"/>
    <property type="match status" value="1"/>
</dbReference>
<name>A0A830GSL0_9CREN</name>
<dbReference type="OrthoDB" id="85381at2157"/>
<dbReference type="SUPFAM" id="SSF52540">
    <property type="entry name" value="P-loop containing nucleoside triphosphate hydrolases"/>
    <property type="match status" value="1"/>
</dbReference>
<dbReference type="RefSeq" id="WP_188595618.1">
    <property type="nucleotide sequence ID" value="NZ_BMNL01000001.1"/>
</dbReference>
<dbReference type="PANTHER" id="PTHR41930">
    <property type="entry name" value="UPF0200 PROTEIN MJ1399"/>
    <property type="match status" value="1"/>
</dbReference>
<dbReference type="InterPro" id="IPR027417">
    <property type="entry name" value="P-loop_NTPase"/>
</dbReference>
<gene>
    <name evidence="1" type="ORF">GCM10007981_02060</name>
</gene>
<reference evidence="1" key="2">
    <citation type="submission" date="2020-09" db="EMBL/GenBank/DDBJ databases">
        <authorList>
            <person name="Sun Q."/>
            <person name="Ohkuma M."/>
        </authorList>
    </citation>
    <scope>NUCLEOTIDE SEQUENCE</scope>
    <source>
        <strain evidence="1">JCM 10088</strain>
    </source>
</reference>
<proteinExistence type="predicted"/>
<evidence type="ECO:0008006" key="3">
    <source>
        <dbReference type="Google" id="ProtNLM"/>
    </source>
</evidence>
<evidence type="ECO:0000313" key="1">
    <source>
        <dbReference type="EMBL" id="GGP19227.1"/>
    </source>
</evidence>
<protein>
    <recommendedName>
        <fullName evidence="3">Dephospho-CoA kinase</fullName>
    </recommendedName>
</protein>
<accession>A0A830GSL0</accession>
<dbReference type="PANTHER" id="PTHR41930:SF1">
    <property type="entry name" value="DEPHOSPHO-COA KINASE"/>
    <property type="match status" value="1"/>
</dbReference>
<organism evidence="1 2">
    <name type="scientific">Thermocladium modestius</name>
    <dbReference type="NCBI Taxonomy" id="62609"/>
    <lineage>
        <taxon>Archaea</taxon>
        <taxon>Thermoproteota</taxon>
        <taxon>Thermoprotei</taxon>
        <taxon>Thermoproteales</taxon>
        <taxon>Thermoproteaceae</taxon>
        <taxon>Thermocladium</taxon>
    </lineage>
</organism>
<dbReference type="Proteomes" id="UP000610960">
    <property type="component" value="Unassembled WGS sequence"/>
</dbReference>
<keyword evidence="2" id="KW-1185">Reference proteome</keyword>